<dbReference type="GO" id="GO:0031251">
    <property type="term" value="C:PAN complex"/>
    <property type="evidence" value="ECO:0007669"/>
    <property type="project" value="TreeGrafter"/>
</dbReference>
<name>A0A1Y3BB51_EURMA</name>
<dbReference type="Gene3D" id="3.90.70.10">
    <property type="entry name" value="Cysteine proteinases"/>
    <property type="match status" value="1"/>
</dbReference>
<feature type="region of interest" description="Disordered" evidence="1">
    <location>
        <begin position="161"/>
        <end position="183"/>
    </location>
</feature>
<keyword evidence="2" id="KW-0645">Protease</keyword>
<dbReference type="Proteomes" id="UP000194236">
    <property type="component" value="Unassembled WGS sequence"/>
</dbReference>
<dbReference type="GO" id="GO:0008233">
    <property type="term" value="F:peptidase activity"/>
    <property type="evidence" value="ECO:0007669"/>
    <property type="project" value="UniProtKB-KW"/>
</dbReference>
<reference evidence="2 3" key="1">
    <citation type="submission" date="2017-03" db="EMBL/GenBank/DDBJ databases">
        <title>Genome Survey of Euroglyphus maynei.</title>
        <authorList>
            <person name="Arlian L.G."/>
            <person name="Morgan M.S."/>
            <person name="Rider S.D."/>
        </authorList>
    </citation>
    <scope>NUCLEOTIDE SEQUENCE [LARGE SCALE GENOMIC DNA]</scope>
    <source>
        <strain evidence="2">Arlian Lab</strain>
        <tissue evidence="2">Whole body</tissue>
    </source>
</reference>
<evidence type="ECO:0000313" key="3">
    <source>
        <dbReference type="Proteomes" id="UP000194236"/>
    </source>
</evidence>
<dbReference type="GO" id="GO:0004535">
    <property type="term" value="F:poly(A)-specific ribonuclease activity"/>
    <property type="evidence" value="ECO:0007669"/>
    <property type="project" value="TreeGrafter"/>
</dbReference>
<protein>
    <submittedName>
        <fullName evidence="2">Ubiquitin specific protease-like protein</fullName>
    </submittedName>
</protein>
<evidence type="ECO:0000256" key="1">
    <source>
        <dbReference type="SAM" id="MobiDB-lite"/>
    </source>
</evidence>
<gene>
    <name evidence="2" type="ORF">BLA29_006594</name>
</gene>
<dbReference type="EMBL" id="MUJZ01029412">
    <property type="protein sequence ID" value="OTF78120.1"/>
    <property type="molecule type" value="Genomic_DNA"/>
</dbReference>
<sequence>MKNNSANNSHGGAAAGVNSNNQMPCRYGKFCKRSDCKFYHSHRDDDVDNNDENENDFYSWIPMSIFITKNSTDSSSIQIKDDYSDWNNDDKNNYIEYSLVSVTSVVKSSEETFGNIVSAIKIDKSYFDARRKQLARKIRRYQNRYVGGGQQQQMYQAKNNNNNVVVGDDNDNDDSDLSENEEPDSIIMDDNEMFTIDSRNFSMDVESLPRYDPKMDWYLFNHYLINPITSEEVVSTDLTWKVPTILMYMKNDVLKNYMHNKLLRRAKNMINTNVFNQGLSISQKIPLKSISFLPLDLDMEQPKKADIVAMDAEFVMLNHEETELRSDGTRSTIRPSHKSVARISCIRGSGQMQGVPFIDDYISTQDQVADYMTKFSG</sequence>
<keyword evidence="2" id="KW-0378">Hydrolase</keyword>
<organism evidence="2 3">
    <name type="scientific">Euroglyphus maynei</name>
    <name type="common">Mayne's house dust mite</name>
    <dbReference type="NCBI Taxonomy" id="6958"/>
    <lineage>
        <taxon>Eukaryota</taxon>
        <taxon>Metazoa</taxon>
        <taxon>Ecdysozoa</taxon>
        <taxon>Arthropoda</taxon>
        <taxon>Chelicerata</taxon>
        <taxon>Arachnida</taxon>
        <taxon>Acari</taxon>
        <taxon>Acariformes</taxon>
        <taxon>Sarcoptiformes</taxon>
        <taxon>Astigmata</taxon>
        <taxon>Psoroptidia</taxon>
        <taxon>Analgoidea</taxon>
        <taxon>Pyroglyphidae</taxon>
        <taxon>Pyroglyphinae</taxon>
        <taxon>Euroglyphus</taxon>
    </lineage>
</organism>
<dbReference type="InterPro" id="IPR050785">
    <property type="entry name" value="PAN2-PAN3_catalytic_subunit"/>
</dbReference>
<proteinExistence type="predicted"/>
<dbReference type="PANTHER" id="PTHR15728">
    <property type="entry name" value="DEADENYLATION COMPLEX CATALYTIC SUBUNIT PAN2"/>
    <property type="match status" value="1"/>
</dbReference>
<dbReference type="AlphaFoldDB" id="A0A1Y3BB51"/>
<dbReference type="OrthoDB" id="8191639at2759"/>
<keyword evidence="3" id="KW-1185">Reference proteome</keyword>
<evidence type="ECO:0000313" key="2">
    <source>
        <dbReference type="EMBL" id="OTF78120.1"/>
    </source>
</evidence>
<dbReference type="GO" id="GO:0000932">
    <property type="term" value="C:P-body"/>
    <property type="evidence" value="ECO:0007669"/>
    <property type="project" value="TreeGrafter"/>
</dbReference>
<accession>A0A1Y3BB51</accession>
<dbReference type="PANTHER" id="PTHR15728:SF0">
    <property type="entry name" value="PAN2-PAN3 DEADENYLATION COMPLEX CATALYTIC SUBUNIT PAN2"/>
    <property type="match status" value="1"/>
</dbReference>
<dbReference type="GO" id="GO:0000289">
    <property type="term" value="P:nuclear-transcribed mRNA poly(A) tail shortening"/>
    <property type="evidence" value="ECO:0007669"/>
    <property type="project" value="TreeGrafter"/>
</dbReference>
<feature type="compositionally biased region" description="Acidic residues" evidence="1">
    <location>
        <begin position="168"/>
        <end position="183"/>
    </location>
</feature>
<dbReference type="GO" id="GO:0006508">
    <property type="term" value="P:proteolysis"/>
    <property type="evidence" value="ECO:0007669"/>
    <property type="project" value="UniProtKB-KW"/>
</dbReference>
<comment type="caution">
    <text evidence="2">The sequence shown here is derived from an EMBL/GenBank/DDBJ whole genome shotgun (WGS) entry which is preliminary data.</text>
</comment>